<evidence type="ECO:0000313" key="4">
    <source>
        <dbReference type="Proteomes" id="UP001058533"/>
    </source>
</evidence>
<accession>A0ABY5L7I6</accession>
<keyword evidence="2" id="KW-1133">Transmembrane helix</keyword>
<protein>
    <recommendedName>
        <fullName evidence="5">Flap endonuclease-1-like 5' DNA nuclease</fullName>
    </recommendedName>
</protein>
<reference evidence="3" key="1">
    <citation type="submission" date="2022-07" db="EMBL/GenBank/DDBJ databases">
        <title>Sphingomonas sp. nov., a novel bacterium isolated from the north slope of the Mount Everest.</title>
        <authorList>
            <person name="Cui X."/>
            <person name="Liu Y."/>
        </authorList>
    </citation>
    <scope>NUCLEOTIDE SEQUENCE</scope>
    <source>
        <strain evidence="3">S5-59</strain>
    </source>
</reference>
<feature type="region of interest" description="Disordered" evidence="1">
    <location>
        <begin position="89"/>
        <end position="110"/>
    </location>
</feature>
<keyword evidence="4" id="KW-1185">Reference proteome</keyword>
<evidence type="ECO:0008006" key="5">
    <source>
        <dbReference type="Google" id="ProtNLM"/>
    </source>
</evidence>
<dbReference type="RefSeq" id="WP_256505246.1">
    <property type="nucleotide sequence ID" value="NZ_CP101740.1"/>
</dbReference>
<name>A0ABY5L7I6_9SPHN</name>
<dbReference type="Gene3D" id="1.10.150.20">
    <property type="entry name" value="5' to 3' exonuclease, C-terminal subdomain"/>
    <property type="match status" value="1"/>
</dbReference>
<evidence type="ECO:0000313" key="3">
    <source>
        <dbReference type="EMBL" id="UUL81558.1"/>
    </source>
</evidence>
<evidence type="ECO:0000256" key="1">
    <source>
        <dbReference type="SAM" id="MobiDB-lite"/>
    </source>
</evidence>
<feature type="compositionally biased region" description="Pro residues" evidence="1">
    <location>
        <begin position="89"/>
        <end position="109"/>
    </location>
</feature>
<keyword evidence="2" id="KW-0812">Transmembrane</keyword>
<gene>
    <name evidence="3" type="ORF">NMP03_10090</name>
</gene>
<evidence type="ECO:0000256" key="2">
    <source>
        <dbReference type="SAM" id="Phobius"/>
    </source>
</evidence>
<feature type="transmembrane region" description="Helical" evidence="2">
    <location>
        <begin position="27"/>
        <end position="48"/>
    </location>
</feature>
<keyword evidence="2" id="KW-0472">Membrane</keyword>
<proteinExistence type="predicted"/>
<dbReference type="EMBL" id="CP101740">
    <property type="protein sequence ID" value="UUL81558.1"/>
    <property type="molecule type" value="Genomic_DNA"/>
</dbReference>
<sequence length="230" mass="23819">MVSTTTAANPVAATPAGAAEAFMPLTITHLVLIALAIVATIVMIWWGSQLKQRRDAERREIEERARTEAERPSVPPAPSIAREAVAPAPIAPPPVDIAPPPPEPAPMPEPVVVATPAPIAPSPPPLVDTEVPGMPPVMPVPAPTPGPAVDLQDLTTLKGLGPKVAGQLNALGIVTVADLAELSADRAQAIDAQLGAFTGRMGRDRWIEQAQLLIAGDRAGYEAKFGKLGG</sequence>
<dbReference type="Proteomes" id="UP001058533">
    <property type="component" value="Chromosome"/>
</dbReference>
<organism evidence="3 4">
    <name type="scientific">Sphingomonas qomolangmaensis</name>
    <dbReference type="NCBI Taxonomy" id="2918765"/>
    <lineage>
        <taxon>Bacteria</taxon>
        <taxon>Pseudomonadati</taxon>
        <taxon>Pseudomonadota</taxon>
        <taxon>Alphaproteobacteria</taxon>
        <taxon>Sphingomonadales</taxon>
        <taxon>Sphingomonadaceae</taxon>
        <taxon>Sphingomonas</taxon>
    </lineage>
</organism>